<comment type="caution">
    <text evidence="5">The sequence shown here is derived from an EMBL/GenBank/DDBJ whole genome shotgun (WGS) entry which is preliminary data.</text>
</comment>
<dbReference type="InterPro" id="IPR012893">
    <property type="entry name" value="HipA-like_C"/>
</dbReference>
<dbReference type="PANTHER" id="PTHR37419:SF1">
    <property type="entry name" value="SERINE_THREONINE-PROTEIN KINASE TOXIN HIPA"/>
    <property type="match status" value="1"/>
</dbReference>
<evidence type="ECO:0000259" key="4">
    <source>
        <dbReference type="Pfam" id="PF07804"/>
    </source>
</evidence>
<evidence type="ECO:0000256" key="1">
    <source>
        <dbReference type="ARBA" id="ARBA00010164"/>
    </source>
</evidence>
<dbReference type="Pfam" id="PF07804">
    <property type="entry name" value="HipA_C"/>
    <property type="match status" value="1"/>
</dbReference>
<protein>
    <submittedName>
        <fullName evidence="5">Serine/threonine-protein kinase HipA</fullName>
    </submittedName>
</protein>
<gene>
    <name evidence="5" type="ORF">CLV96_3836</name>
</gene>
<keyword evidence="2" id="KW-0808">Transferase</keyword>
<dbReference type="STRING" id="1193051.LEP1GSC017_0375"/>
<evidence type="ECO:0000256" key="2">
    <source>
        <dbReference type="ARBA" id="ARBA00022679"/>
    </source>
</evidence>
<dbReference type="GeneID" id="79829092"/>
<dbReference type="InterPro" id="IPR052028">
    <property type="entry name" value="HipA_Ser/Thr_kinase"/>
</dbReference>
<dbReference type="Proteomes" id="UP000294684">
    <property type="component" value="Unassembled WGS sequence"/>
</dbReference>
<dbReference type="GO" id="GO:0005829">
    <property type="term" value="C:cytosol"/>
    <property type="evidence" value="ECO:0007669"/>
    <property type="project" value="TreeGrafter"/>
</dbReference>
<name>A0A4R8MK50_LEPME</name>
<evidence type="ECO:0000313" key="5">
    <source>
        <dbReference type="EMBL" id="TDY66727.1"/>
    </source>
</evidence>
<keyword evidence="6" id="KW-1185">Reference proteome</keyword>
<dbReference type="PANTHER" id="PTHR37419">
    <property type="entry name" value="SERINE/THREONINE-PROTEIN KINASE TOXIN HIPA"/>
    <property type="match status" value="1"/>
</dbReference>
<dbReference type="GO" id="GO:0004674">
    <property type="term" value="F:protein serine/threonine kinase activity"/>
    <property type="evidence" value="ECO:0007669"/>
    <property type="project" value="TreeGrafter"/>
</dbReference>
<comment type="similarity">
    <text evidence="1">Belongs to the HipA Ser/Thr kinase family.</text>
</comment>
<reference evidence="5 6" key="1">
    <citation type="submission" date="2019-03" db="EMBL/GenBank/DDBJ databases">
        <title>Genomic Encyclopedia of Archaeal and Bacterial Type Strains, Phase II (KMG-II): from individual species to whole genera.</title>
        <authorList>
            <person name="Goeker M."/>
        </authorList>
    </citation>
    <scope>NUCLEOTIDE SEQUENCE [LARGE SCALE GENOMIC DNA]</scope>
    <source>
        <strain evidence="5 6">DSM 21537</strain>
    </source>
</reference>
<accession>A0A4R8MK50</accession>
<evidence type="ECO:0000313" key="6">
    <source>
        <dbReference type="Proteomes" id="UP000294684"/>
    </source>
</evidence>
<dbReference type="Gene3D" id="1.10.1070.20">
    <property type="match status" value="1"/>
</dbReference>
<feature type="domain" description="HipA-like C-terminal" evidence="4">
    <location>
        <begin position="52"/>
        <end position="267"/>
    </location>
</feature>
<dbReference type="RefSeq" id="WP_004788135.1">
    <property type="nucleotide sequence ID" value="NZ_SORO01000005.1"/>
</dbReference>
<evidence type="ECO:0000256" key="3">
    <source>
        <dbReference type="ARBA" id="ARBA00022777"/>
    </source>
</evidence>
<sequence length="309" mass="35498">MKFCLLCAKQSEDDYHSHCSKLLFGKNKIPEIDIDIKSIRELAKQNIESRMTVTGAQSKISLDLDTSNPKSTRLTILGMKGDFILKPPSEEFTNLPENEHLTMLLAKEFSFPVATSSLIRLKSGELAYITKRFDREKNIKIAQEDFCQLTERLTEDKYKGSYESIGRWIKQNTTSPGIDLVRFFEMIVFSFLTGNSDMHLKNFSIQTDIEGRIKLAPAYDLLAVKLFFPEDNEDLALTLNGKKNKINLADIKTFGKSIHLSELVVDRTLLQIQSKLPLLVEKVKLYPFWKFGTKKYVEMIQKRAKKLGW</sequence>
<proteinExistence type="inferred from homology"/>
<dbReference type="AlphaFoldDB" id="A0A4R8MK50"/>
<keyword evidence="3 5" id="KW-0418">Kinase</keyword>
<dbReference type="EMBL" id="SORO01000005">
    <property type="protein sequence ID" value="TDY66727.1"/>
    <property type="molecule type" value="Genomic_DNA"/>
</dbReference>
<dbReference type="OrthoDB" id="9805913at2"/>
<organism evidence="5 6">
    <name type="scientific">Leptospira meyeri</name>
    <dbReference type="NCBI Taxonomy" id="29508"/>
    <lineage>
        <taxon>Bacteria</taxon>
        <taxon>Pseudomonadati</taxon>
        <taxon>Spirochaetota</taxon>
        <taxon>Spirochaetia</taxon>
        <taxon>Leptospirales</taxon>
        <taxon>Leptospiraceae</taxon>
        <taxon>Leptospira</taxon>
    </lineage>
</organism>